<gene>
    <name evidence="2" type="ORF">KYI10_01160</name>
</gene>
<feature type="transmembrane region" description="Helical" evidence="1">
    <location>
        <begin position="100"/>
        <end position="119"/>
    </location>
</feature>
<reference evidence="2" key="1">
    <citation type="submission" date="2021-07" db="EMBL/GenBank/DDBJ databases">
        <title>Prevalence and characterization of methicillin-resistant Macrococcus spp. in food producing animals and meat in Switzerland in 2019.</title>
        <authorList>
            <person name="Keller J.E."/>
            <person name="Schwendener S."/>
            <person name="Neuenschwander J."/>
            <person name="Overesch G."/>
            <person name="Perreten V."/>
        </authorList>
    </citation>
    <scope>NUCLEOTIDE SEQUENCE</scope>
    <source>
        <strain evidence="2">19Msa1099</strain>
    </source>
</reference>
<dbReference type="AlphaFoldDB" id="A0AAT9P4N7"/>
<feature type="transmembrane region" description="Helical" evidence="1">
    <location>
        <begin position="62"/>
        <end position="80"/>
    </location>
</feature>
<feature type="transmembrane region" description="Helical" evidence="1">
    <location>
        <begin position="131"/>
        <end position="148"/>
    </location>
</feature>
<sequence>MNKVKNPFQSIKNIFKNEISWKKVRLNALFTLIFPLIIFTIPITIGNNISMRESICEKLSKGILFTTSFSILATIFSTYLDNSRKKIDENSYTIKNLEKANNGIFICVVFVIISASYYGQSLTDNLNKIGIIIELILYVAVLLLYGYLDIQISNAEEITFNDADNYNINENTEINDQSTKIENENIQDDINDKDI</sequence>
<proteinExistence type="predicted"/>
<keyword evidence="1" id="KW-0812">Transmembrane</keyword>
<name>A0AAT9P4N7_9STAP</name>
<accession>A0AAT9P4N7</accession>
<feature type="transmembrane region" description="Helical" evidence="1">
    <location>
        <begin position="28"/>
        <end position="50"/>
    </location>
</feature>
<evidence type="ECO:0000313" key="2">
    <source>
        <dbReference type="EMBL" id="QYA33089.1"/>
    </source>
</evidence>
<keyword evidence="1" id="KW-1133">Transmembrane helix</keyword>
<keyword evidence="1" id="KW-0472">Membrane</keyword>
<organism evidence="2">
    <name type="scientific">Macrococcus psychrotolerans</name>
    <dbReference type="NCBI Taxonomy" id="3039389"/>
    <lineage>
        <taxon>Bacteria</taxon>
        <taxon>Bacillati</taxon>
        <taxon>Bacillota</taxon>
        <taxon>Bacilli</taxon>
        <taxon>Bacillales</taxon>
        <taxon>Staphylococcaceae</taxon>
        <taxon>Macrococcus</taxon>
    </lineage>
</organism>
<dbReference type="EMBL" id="CP079955">
    <property type="protein sequence ID" value="QYA33089.1"/>
    <property type="molecule type" value="Genomic_DNA"/>
</dbReference>
<evidence type="ECO:0000256" key="1">
    <source>
        <dbReference type="SAM" id="Phobius"/>
    </source>
</evidence>
<protein>
    <submittedName>
        <fullName evidence="2">Uncharacterized protein</fullName>
    </submittedName>
</protein>